<organism evidence="1 2">
    <name type="scientific">Xiashengella succiniciproducens</name>
    <dbReference type="NCBI Taxonomy" id="2949635"/>
    <lineage>
        <taxon>Bacteria</taxon>
        <taxon>Pseudomonadati</taxon>
        <taxon>Bacteroidota</taxon>
        <taxon>Bacteroidia</taxon>
        <taxon>Marinilabiliales</taxon>
        <taxon>Marinilabiliaceae</taxon>
        <taxon>Xiashengella</taxon>
    </lineage>
</organism>
<reference evidence="1" key="1">
    <citation type="submission" date="2022-05" db="EMBL/GenBank/DDBJ databases">
        <authorList>
            <person name="Sun X."/>
        </authorList>
    </citation>
    <scope>NUCLEOTIDE SEQUENCE</scope>
    <source>
        <strain evidence="1">Ai-910</strain>
    </source>
</reference>
<dbReference type="AlphaFoldDB" id="A0A9J6ZTT4"/>
<keyword evidence="2" id="KW-1185">Reference proteome</keyword>
<reference evidence="1" key="2">
    <citation type="submission" date="2022-06" db="EMBL/GenBank/DDBJ databases">
        <title>Xiashengella guii gen. nov. sp. nov., a bacterium isolated form anaerobic digestion tank.</title>
        <authorList>
            <person name="Huang H."/>
        </authorList>
    </citation>
    <scope>NUCLEOTIDE SEQUENCE</scope>
    <source>
        <strain evidence="1">Ai-910</strain>
    </source>
</reference>
<gene>
    <name evidence="1" type="ORF">M9189_05390</name>
</gene>
<dbReference type="InterPro" id="IPR035958">
    <property type="entry name" value="SecB-like_sf"/>
</dbReference>
<dbReference type="EMBL" id="CP098400">
    <property type="protein sequence ID" value="URW80784.1"/>
    <property type="molecule type" value="Genomic_DNA"/>
</dbReference>
<evidence type="ECO:0000313" key="2">
    <source>
        <dbReference type="Proteomes" id="UP001056426"/>
    </source>
</evidence>
<dbReference type="KEGG" id="alkq:M9189_05390"/>
<sequence length="152" mass="17182">MEAKESPIKLLRFVVLGMEFRFIPPSKQNKSKSPDFFFQDYAIDIDFSHSAVDEEQFFVFAKIGVNNSSRPKHGYKIFIEGGASFSIPKQADLDENITKNLKYFSSVNIVIGYLRAAINTLTASAPLGPYLLPPIDMQDLIKRKSQSPSERE</sequence>
<dbReference type="RefSeq" id="WP_250725199.1">
    <property type="nucleotide sequence ID" value="NZ_CP098400.1"/>
</dbReference>
<dbReference type="Proteomes" id="UP001056426">
    <property type="component" value="Chromosome"/>
</dbReference>
<accession>A0A9J6ZTT4</accession>
<dbReference type="Gene3D" id="3.10.420.10">
    <property type="entry name" value="SecB-like"/>
    <property type="match status" value="1"/>
</dbReference>
<proteinExistence type="predicted"/>
<name>A0A9J6ZTT4_9BACT</name>
<dbReference type="SUPFAM" id="SSF54611">
    <property type="entry name" value="SecB-like"/>
    <property type="match status" value="1"/>
</dbReference>
<protein>
    <submittedName>
        <fullName evidence="1">Protein-export chaperone SecB</fullName>
    </submittedName>
</protein>
<evidence type="ECO:0000313" key="1">
    <source>
        <dbReference type="EMBL" id="URW80784.1"/>
    </source>
</evidence>